<dbReference type="InterPro" id="IPR000477">
    <property type="entry name" value="RT_dom"/>
</dbReference>
<keyword evidence="3" id="KW-1185">Reference proteome</keyword>
<feature type="domain" description="Reverse transcriptase" evidence="1">
    <location>
        <begin position="1"/>
        <end position="108"/>
    </location>
</feature>
<accession>A0A9N9GKN7</accession>
<organism evidence="2 3">
    <name type="scientific">Dentiscutata erythropus</name>
    <dbReference type="NCBI Taxonomy" id="1348616"/>
    <lineage>
        <taxon>Eukaryota</taxon>
        <taxon>Fungi</taxon>
        <taxon>Fungi incertae sedis</taxon>
        <taxon>Mucoromycota</taxon>
        <taxon>Glomeromycotina</taxon>
        <taxon>Glomeromycetes</taxon>
        <taxon>Diversisporales</taxon>
        <taxon>Gigasporaceae</taxon>
        <taxon>Dentiscutata</taxon>
    </lineage>
</organism>
<evidence type="ECO:0000313" key="2">
    <source>
        <dbReference type="EMBL" id="CAG8608807.1"/>
    </source>
</evidence>
<dbReference type="PANTHER" id="PTHR31635">
    <property type="entry name" value="REVERSE TRANSCRIPTASE DOMAIN-CONTAINING PROTEIN-RELATED"/>
    <property type="match status" value="1"/>
</dbReference>
<sequence>MQKQKDPSKLEWLLFLDQKKAFDRVNHEYLQIVLERIGFDFTFRRLVNNLFARQMAHIYNAGKLSTSFRVKREVRLGVSLSPLLYIISFEPFLRALTHDLEGITLKKH</sequence>
<dbReference type="EMBL" id="CAJVPY010004050">
    <property type="protein sequence ID" value="CAG8608807.1"/>
    <property type="molecule type" value="Genomic_DNA"/>
</dbReference>
<dbReference type="PROSITE" id="PS50878">
    <property type="entry name" value="RT_POL"/>
    <property type="match status" value="1"/>
</dbReference>
<comment type="caution">
    <text evidence="2">The sequence shown here is derived from an EMBL/GenBank/DDBJ whole genome shotgun (WGS) entry which is preliminary data.</text>
</comment>
<name>A0A9N9GKN7_9GLOM</name>
<dbReference type="Pfam" id="PF00078">
    <property type="entry name" value="RVT_1"/>
    <property type="match status" value="1"/>
</dbReference>
<gene>
    <name evidence="2" type="ORF">DERYTH_LOCUS8027</name>
</gene>
<protein>
    <submittedName>
        <fullName evidence="2">21109_t:CDS:1</fullName>
    </submittedName>
</protein>
<reference evidence="2" key="1">
    <citation type="submission" date="2021-06" db="EMBL/GenBank/DDBJ databases">
        <authorList>
            <person name="Kallberg Y."/>
            <person name="Tangrot J."/>
            <person name="Rosling A."/>
        </authorList>
    </citation>
    <scope>NUCLEOTIDE SEQUENCE</scope>
    <source>
        <strain evidence="2">MA453B</strain>
    </source>
</reference>
<evidence type="ECO:0000259" key="1">
    <source>
        <dbReference type="PROSITE" id="PS50878"/>
    </source>
</evidence>
<dbReference type="AlphaFoldDB" id="A0A9N9GKN7"/>
<proteinExistence type="predicted"/>
<evidence type="ECO:0000313" key="3">
    <source>
        <dbReference type="Proteomes" id="UP000789405"/>
    </source>
</evidence>
<dbReference type="PANTHER" id="PTHR31635:SF196">
    <property type="entry name" value="REVERSE TRANSCRIPTASE DOMAIN-CONTAINING PROTEIN-RELATED"/>
    <property type="match status" value="1"/>
</dbReference>
<dbReference type="Proteomes" id="UP000789405">
    <property type="component" value="Unassembled WGS sequence"/>
</dbReference>
<dbReference type="OrthoDB" id="2272983at2759"/>